<protein>
    <submittedName>
        <fullName evidence="1">Uncharacterized protein</fullName>
    </submittedName>
</protein>
<name>A0A8H6AW66_9HELO</name>
<dbReference type="RefSeq" id="XP_037193787.1">
    <property type="nucleotide sequence ID" value="XM_037333700.1"/>
</dbReference>
<evidence type="ECO:0000313" key="2">
    <source>
        <dbReference type="Proteomes" id="UP000531561"/>
    </source>
</evidence>
<evidence type="ECO:0000313" key="1">
    <source>
        <dbReference type="EMBL" id="KAF5874841.1"/>
    </source>
</evidence>
<proteinExistence type="predicted"/>
<organism evidence="1 2">
    <name type="scientific">Botrytis fragariae</name>
    <dbReference type="NCBI Taxonomy" id="1964551"/>
    <lineage>
        <taxon>Eukaryota</taxon>
        <taxon>Fungi</taxon>
        <taxon>Dikarya</taxon>
        <taxon>Ascomycota</taxon>
        <taxon>Pezizomycotina</taxon>
        <taxon>Leotiomycetes</taxon>
        <taxon>Helotiales</taxon>
        <taxon>Sclerotiniaceae</taxon>
        <taxon>Botrytis</taxon>
    </lineage>
</organism>
<dbReference type="EMBL" id="JABFCT010000006">
    <property type="protein sequence ID" value="KAF5874841.1"/>
    <property type="molecule type" value="Genomic_DNA"/>
</dbReference>
<keyword evidence="2" id="KW-1185">Reference proteome</keyword>
<accession>A0A8H6AW66</accession>
<sequence>MVYSVPFESTNTARTRPFHGFVTSRTSNSFIEHEQLCDGVYRLPGIPIFDRPEHPSYGRYPLIIVHCILATAHFIDPEENTSTRFDLLTL</sequence>
<dbReference type="Proteomes" id="UP000531561">
    <property type="component" value="Unassembled WGS sequence"/>
</dbReference>
<dbReference type="AlphaFoldDB" id="A0A8H6AW66"/>
<gene>
    <name evidence="1" type="ORF">Bfra_003290</name>
</gene>
<reference evidence="1 2" key="1">
    <citation type="journal article" date="2020" name="Phytopathology">
        <title>A high-quality genome resource of Botrytis fragariae, a new and rapidly spreading fungal pathogen causing strawberry gray mold in the U.S.A.</title>
        <authorList>
            <person name="Wu Y."/>
            <person name="Saski C.A."/>
            <person name="Schnabel G."/>
            <person name="Xiao S."/>
            <person name="Hu M."/>
        </authorList>
    </citation>
    <scope>NUCLEOTIDE SEQUENCE [LARGE SCALE GENOMIC DNA]</scope>
    <source>
        <strain evidence="1 2">BVB16</strain>
    </source>
</reference>
<comment type="caution">
    <text evidence="1">The sequence shown here is derived from an EMBL/GenBank/DDBJ whole genome shotgun (WGS) entry which is preliminary data.</text>
</comment>
<dbReference type="GeneID" id="59257392"/>
<dbReference type="OrthoDB" id="10488290at2759"/>